<evidence type="ECO:0000256" key="4">
    <source>
        <dbReference type="SAM" id="MobiDB-lite"/>
    </source>
</evidence>
<proteinExistence type="predicted"/>
<evidence type="ECO:0000256" key="5">
    <source>
        <dbReference type="SAM" id="Phobius"/>
    </source>
</evidence>
<feature type="coiled-coil region" evidence="3">
    <location>
        <begin position="10"/>
        <end position="51"/>
    </location>
</feature>
<dbReference type="Pfam" id="PF13855">
    <property type="entry name" value="LRR_8"/>
    <property type="match status" value="1"/>
</dbReference>
<accession>A0A6A5BXV8</accession>
<keyword evidence="1" id="KW-0433">Leucine-rich repeat</keyword>
<reference evidence="7 8" key="1">
    <citation type="journal article" date="2019" name="Sci. Rep.">
        <title>Nanopore sequencing improves the draft genome of the human pathogenic amoeba Naegleria fowleri.</title>
        <authorList>
            <person name="Liechti N."/>
            <person name="Schurch N."/>
            <person name="Bruggmann R."/>
            <person name="Wittwer M."/>
        </authorList>
    </citation>
    <scope>NUCLEOTIDE SEQUENCE [LARGE SCALE GENOMIC DNA]</scope>
    <source>
        <strain evidence="7 8">ATCC 30894</strain>
    </source>
</reference>
<feature type="compositionally biased region" description="Basic and acidic residues" evidence="4">
    <location>
        <begin position="2543"/>
        <end position="2552"/>
    </location>
</feature>
<dbReference type="GO" id="GO:0005737">
    <property type="term" value="C:cytoplasm"/>
    <property type="evidence" value="ECO:0007669"/>
    <property type="project" value="TreeGrafter"/>
</dbReference>
<dbReference type="InterPro" id="IPR032675">
    <property type="entry name" value="LRR_dom_sf"/>
</dbReference>
<dbReference type="Proteomes" id="UP000444721">
    <property type="component" value="Unassembled WGS sequence"/>
</dbReference>
<dbReference type="InterPro" id="IPR003591">
    <property type="entry name" value="Leu-rich_rpt_typical-subtyp"/>
</dbReference>
<feature type="compositionally biased region" description="Polar residues" evidence="4">
    <location>
        <begin position="98"/>
        <end position="108"/>
    </location>
</feature>
<keyword evidence="3" id="KW-0175">Coiled coil</keyword>
<feature type="compositionally biased region" description="Polar residues" evidence="4">
    <location>
        <begin position="317"/>
        <end position="336"/>
    </location>
</feature>
<dbReference type="SUPFAM" id="SSF52058">
    <property type="entry name" value="L domain-like"/>
    <property type="match status" value="1"/>
</dbReference>
<dbReference type="PANTHER" id="PTHR12673">
    <property type="entry name" value="FACIOGENITAL DYSPLASIA PROTEIN"/>
    <property type="match status" value="1"/>
</dbReference>
<feature type="compositionally biased region" description="Low complexity" evidence="4">
    <location>
        <begin position="263"/>
        <end position="274"/>
    </location>
</feature>
<dbReference type="PROSITE" id="PS50010">
    <property type="entry name" value="DH_2"/>
    <property type="match status" value="1"/>
</dbReference>
<comment type="caution">
    <text evidence="7">The sequence shown here is derived from an EMBL/GenBank/DDBJ whole genome shotgun (WGS) entry which is preliminary data.</text>
</comment>
<feature type="compositionally biased region" description="Polar residues" evidence="4">
    <location>
        <begin position="1935"/>
        <end position="1965"/>
    </location>
</feature>
<dbReference type="VEuPathDB" id="AmoebaDB:FDP41_011968"/>
<dbReference type="InterPro" id="IPR000048">
    <property type="entry name" value="IQ_motif_EF-hand-BS"/>
</dbReference>
<feature type="compositionally biased region" description="Basic residues" evidence="4">
    <location>
        <begin position="117"/>
        <end position="128"/>
    </location>
</feature>
<dbReference type="OMA" id="EVKMEWV"/>
<feature type="region of interest" description="Disordered" evidence="4">
    <location>
        <begin position="236"/>
        <end position="292"/>
    </location>
</feature>
<dbReference type="VEuPathDB" id="AmoebaDB:NF0069400"/>
<feature type="compositionally biased region" description="Acidic residues" evidence="4">
    <location>
        <begin position="2058"/>
        <end position="2072"/>
    </location>
</feature>
<dbReference type="SMART" id="SM00325">
    <property type="entry name" value="RhoGEF"/>
    <property type="match status" value="1"/>
</dbReference>
<protein>
    <recommendedName>
        <fullName evidence="6">DH domain-containing protein</fullName>
    </recommendedName>
</protein>
<dbReference type="PROSITE" id="PS50096">
    <property type="entry name" value="IQ"/>
    <property type="match status" value="1"/>
</dbReference>
<dbReference type="SUPFAM" id="SSF52540">
    <property type="entry name" value="P-loop containing nucleoside triphosphate hydrolases"/>
    <property type="match status" value="1"/>
</dbReference>
<dbReference type="SMART" id="SM00369">
    <property type="entry name" value="LRR_TYP"/>
    <property type="match status" value="4"/>
</dbReference>
<keyword evidence="5" id="KW-0472">Membrane</keyword>
<evidence type="ECO:0000259" key="6">
    <source>
        <dbReference type="PROSITE" id="PS50010"/>
    </source>
</evidence>
<feature type="compositionally biased region" description="Low complexity" evidence="4">
    <location>
        <begin position="2477"/>
        <end position="2521"/>
    </location>
</feature>
<dbReference type="SUPFAM" id="SSF48065">
    <property type="entry name" value="DBL homology domain (DH-domain)"/>
    <property type="match status" value="1"/>
</dbReference>
<dbReference type="Pfam" id="PF00612">
    <property type="entry name" value="IQ"/>
    <property type="match status" value="2"/>
</dbReference>
<feature type="domain" description="DH" evidence="6">
    <location>
        <begin position="2090"/>
        <end position="2294"/>
    </location>
</feature>
<dbReference type="CDD" id="cd00160">
    <property type="entry name" value="RhoGEF"/>
    <property type="match status" value="1"/>
</dbReference>
<keyword evidence="2" id="KW-0677">Repeat</keyword>
<evidence type="ECO:0000313" key="8">
    <source>
        <dbReference type="Proteomes" id="UP000444721"/>
    </source>
</evidence>
<feature type="transmembrane region" description="Helical" evidence="5">
    <location>
        <begin position="211"/>
        <end position="230"/>
    </location>
</feature>
<dbReference type="InterPro" id="IPR051092">
    <property type="entry name" value="FYVE_RhoGEF_PH"/>
</dbReference>
<evidence type="ECO:0000313" key="7">
    <source>
        <dbReference type="EMBL" id="KAF0982107.1"/>
    </source>
</evidence>
<organism evidence="7 8">
    <name type="scientific">Naegleria fowleri</name>
    <name type="common">Brain eating amoeba</name>
    <dbReference type="NCBI Taxonomy" id="5763"/>
    <lineage>
        <taxon>Eukaryota</taxon>
        <taxon>Discoba</taxon>
        <taxon>Heterolobosea</taxon>
        <taxon>Tetramitia</taxon>
        <taxon>Eutetramitia</taxon>
        <taxon>Vahlkampfiidae</taxon>
        <taxon>Naegleria</taxon>
    </lineage>
</organism>
<dbReference type="VEuPathDB" id="AmoebaDB:NF0069410"/>
<evidence type="ECO:0000256" key="1">
    <source>
        <dbReference type="ARBA" id="ARBA00022614"/>
    </source>
</evidence>
<dbReference type="InterPro" id="IPR035899">
    <property type="entry name" value="DBL_dom_sf"/>
</dbReference>
<dbReference type="PANTHER" id="PTHR12673:SF159">
    <property type="entry name" value="LD03170P"/>
    <property type="match status" value="1"/>
</dbReference>
<dbReference type="Pfam" id="PF00621">
    <property type="entry name" value="RhoGEF"/>
    <property type="match status" value="1"/>
</dbReference>
<evidence type="ECO:0000256" key="3">
    <source>
        <dbReference type="SAM" id="Coils"/>
    </source>
</evidence>
<feature type="region of interest" description="Disordered" evidence="4">
    <location>
        <begin position="311"/>
        <end position="350"/>
    </location>
</feature>
<name>A0A6A5BXV8_NAEFO</name>
<feature type="compositionally biased region" description="Basic residues" evidence="4">
    <location>
        <begin position="2041"/>
        <end position="2053"/>
    </location>
</feature>
<feature type="region of interest" description="Disordered" evidence="4">
    <location>
        <begin position="1986"/>
        <end position="2006"/>
    </location>
</feature>
<feature type="region of interest" description="Disordered" evidence="4">
    <location>
        <begin position="2428"/>
        <end position="2552"/>
    </location>
</feature>
<dbReference type="RefSeq" id="XP_044566820.1">
    <property type="nucleotide sequence ID" value="XM_044702435.1"/>
</dbReference>
<evidence type="ECO:0000256" key="2">
    <source>
        <dbReference type="ARBA" id="ARBA00022737"/>
    </source>
</evidence>
<feature type="region of interest" description="Disordered" evidence="4">
    <location>
        <begin position="2035"/>
        <end position="2072"/>
    </location>
</feature>
<dbReference type="VEuPathDB" id="AmoebaDB:NF0121060"/>
<dbReference type="InterPro" id="IPR001611">
    <property type="entry name" value="Leu-rich_rpt"/>
</dbReference>
<keyword evidence="5" id="KW-0812">Transmembrane</keyword>
<dbReference type="InterPro" id="IPR000219">
    <property type="entry name" value="DH_dom"/>
</dbReference>
<sequence length="2552" mass="295415">MNIRIDSCMLHSLERRLERIEQQANYISATLKQLNAKLNEYIRNEENRNCEEKARKPLDHSHHLLQSLQHHLCDAITFRENPSVEKTNDPPVEKDENTLSTLNQPTPSKQEKEYKPKNKPRKTRRTTQAKKQSSTDKSKPKRKTKQKNKLHDHTNHGQKGKILYLYYDDQCYQQFDKKRVMNQSIQNYFPRICHHHIFYFNNKQTAMTPSLLYLILTIVIASIGAVWFFLKSSSLKEPTKKSSDNDIKKNTSITEKTKENNKKTITNDITKQDTSTTSNKSSNHDIHDEKLHQKMSVVGNDTTDCVEHLTEQHPEQPLNTKQVSPQVSEHATTQQDLRQEESSNNINNSHTTTLKTVDFSHIDIALQNGMDAVDSNLSIQDIQKIRKEEEALEIIKNSSIEILQAFCNGVMERNTHRKAISILSALSQSKTVRNTVESSKRQFVIIQSWARRLKAKKSFEQVQNSVSTIQALWRSKFEITQKSIQEEKVIRIQNMVKTKQAKMELKNTLESIVKCQAQLRERLTRQQFSKELEFCCSQRKKHQSLEAIQRLQSLSRTALVEKKYLQYLDSTLKIQALLLRQHQANHFSELRNSIILLQCACKAKLKRNTIEEQVKTVLTIDALYHAKREHEMFIAQREAISIFQQACRGFLQRKSIQVSKENIHTLQSLILGKMTRNLQQKQYEQIVRLTACVKSRLDRQVFDHTRMQVVCLQSLIRSNLAKQVTCKMQQEQTILASLVQALNKKRLEFSNFHSNKLNSSYIAACVQGKTQRTEFKHGIFNFIVPLQAHCRRYLEMKNRIKLGHMVDQVSRIQALIRSKKCHQEFENCIQKLKIIQALMIAKRERSLLNLKVTLATILSATSKAEWTRRQLHTHFTHVNHLNALTKRYIEVRKFHELMNSITLLQSRSRACLEQRNLDTQIMRVLHCQALCKGGLERKILQEERQLIKENQLKQVMESCTQLQAFIRAQHVKHQFRHEVLNVISLQSALHGAFIRKNLQRQHQLSTIVQSLHKSTQTRHSVTNALIFLRHLQCHTRRCVQKKHVDKSRESVITLQAKMRHYLCSKALNASKKAIEWIQAKSKSSLTYKQSQQSLQRILTLQALMRSFHEKHVQRQDLHRIFILNSLIRSNRSRQQVQVESKALVQIQALIRSRMLQQFLQSCLSSARMAQAMIRGRQDRHSKNGNQQSIVLLQALARRRLILTEWTHSKTQLSKLQSMFMSTHCIKHMTRDRNVITLIQSWIRSKKVRKEKHQLLEKSLQLQARFRQLTTSNQLLLSLGAIRTLQSAFRAKQQRDHYFKLKSLVQVVSMCFLSTQARQEVEHSLQQILQMQSLLRRHHCSQIQWRKILSQLVTLQAFVKASHARLTIEHSLNTLSQVQSVLKGRLSQLYLSRDLQRVLILQALIQSRACHIKWRALKGRARHFREKMNDISVMQGFIRGFLYRRDDLLYVSRHKNADTGSSVMVPSTSDILRQLYDEEDEYYQAAHSEEDETNDNNKDETIRESLQKLNLKECTQILGHDTSDAFNNMKSQELSKKESNVTTSNNQLFGEMNSQETQSSTAPPIFESVDSTLFLQKKETQDDHFNKPSTSSVQSLLMESSSQHFHKKSQSITSVLTNRDHNALNLTNNQAPHQRRDRRNSAFLNLSTKPIQKRSQVHKLIDECIRNKSSTLDLSGLNLDTIPYAAIECKHVTSLRLANNNLATLPSWFSETFKNVTDLDLHGNQLYELPFDLAQLPLRKINICENKFEFIPQQIVEMKSIEKMDLSGNVLLSLPTTIRHLEKIEELNISGNCLMTLPEDMKELKSLKFFKYDNNPYLQSEISRIAEIASAITGEKSKTIVQKLRNTDTLGYKEIVTKPKENVYLDPYGDLTDLSDATEMYNDEEQESDYTMTEEGNLSPRGNHQSSANLAPLDTPCTPPTRTHSDSKIDLLDSGIPSSQLTVPSAANETVQPISDTDSEDLSTTPPKYVPQIAIPKITLDAIQKQSLDSPGTNSAEISPQSLPSYEDSQKRVFGVLSKEGNEKTYSEVVSMDQPLFQQGHSNKKKNQQKKRSSVHNDEWEEWSDRDENTEEEEELCVHERELKEAKKIKERINMVLEILESERKYVKYLDVLWDLFYEPIVYNHFPHDKVKTPEESERLVPKSIAKSFFPHDLLTIKTFNKNFLSKLEERFKIYRDDPTKIYDMIIGDMFIKISPFFKIYTSYLSSYESCMTKIRDYRQHDTRFNKWLDKRKMHPKAAGLEIGSFMIMPVQRIPRYLLLLTNLFKNTPENHGDYSNLMSAIETVSESASTQNAKIKETNNRIKVYQLSKLMNLSDLVQPHRRLVREGEVIFGENSRVEWKMYLFNDLILFREKKRQKTKVSKTVKAYSLLDAYISGGGQNRLTMVLTNADTNQRTEKEIFFPSLEVKMEWVVEIEKALEEVNEKREFMSKGSKSVVRTSGRAGRILRALKSPKRDQSSPHSGRHHNHTNSMAELSRTNSTISTQSSLSSNLSSNTTTTGSASLISTPQTPSSSSLFSQSSNEKSKKKSILGKLFGGLKKKAKDGKEKDNTKE</sequence>
<feature type="compositionally biased region" description="Polar residues" evidence="4">
    <location>
        <begin position="1888"/>
        <end position="1908"/>
    </location>
</feature>
<feature type="region of interest" description="Disordered" evidence="4">
    <location>
        <begin position="81"/>
        <end position="155"/>
    </location>
</feature>
<dbReference type="OrthoDB" id="1668230at2759"/>
<dbReference type="EMBL" id="VFQX01000012">
    <property type="protein sequence ID" value="KAF0982107.1"/>
    <property type="molecule type" value="Genomic_DNA"/>
</dbReference>
<dbReference type="SMART" id="SM00015">
    <property type="entry name" value="IQ"/>
    <property type="match status" value="5"/>
</dbReference>
<keyword evidence="5" id="KW-1133">Transmembrane helix</keyword>
<feature type="compositionally biased region" description="Basic and acidic residues" evidence="4">
    <location>
        <begin position="82"/>
        <end position="97"/>
    </location>
</feature>
<dbReference type="InterPro" id="IPR027417">
    <property type="entry name" value="P-loop_NTPase"/>
</dbReference>
<gene>
    <name evidence="7" type="ORF">FDP41_011968</name>
</gene>
<dbReference type="VEuPathDB" id="AmoebaDB:NfTy_023020"/>
<feature type="compositionally biased region" description="Basic residues" evidence="4">
    <location>
        <begin position="139"/>
        <end position="148"/>
    </location>
</feature>
<dbReference type="Gene3D" id="3.80.10.10">
    <property type="entry name" value="Ribonuclease Inhibitor"/>
    <property type="match status" value="1"/>
</dbReference>
<dbReference type="GO" id="GO:0005085">
    <property type="term" value="F:guanyl-nucleotide exchange factor activity"/>
    <property type="evidence" value="ECO:0007669"/>
    <property type="project" value="InterPro"/>
</dbReference>
<dbReference type="SUPFAM" id="SSF50729">
    <property type="entry name" value="PH domain-like"/>
    <property type="match status" value="1"/>
</dbReference>
<feature type="compositionally biased region" description="Basic and acidic residues" evidence="4">
    <location>
        <begin position="282"/>
        <end position="292"/>
    </location>
</feature>
<feature type="compositionally biased region" description="Basic and acidic residues" evidence="4">
    <location>
        <begin position="237"/>
        <end position="262"/>
    </location>
</feature>
<dbReference type="GeneID" id="68119183"/>
<keyword evidence="8" id="KW-1185">Reference proteome</keyword>
<feature type="compositionally biased region" description="Polar residues" evidence="4">
    <location>
        <begin position="1986"/>
        <end position="2003"/>
    </location>
</feature>
<dbReference type="Gene3D" id="1.20.900.10">
    <property type="entry name" value="Dbl homology (DH) domain"/>
    <property type="match status" value="1"/>
</dbReference>
<feature type="region of interest" description="Disordered" evidence="4">
    <location>
        <begin position="1884"/>
        <end position="1966"/>
    </location>
</feature>